<accession>A0A2V3WGG1</accession>
<dbReference type="Pfam" id="PF06133">
    <property type="entry name" value="Com_YlbF"/>
    <property type="match status" value="1"/>
</dbReference>
<evidence type="ECO:0000313" key="2">
    <source>
        <dbReference type="Proteomes" id="UP000247922"/>
    </source>
</evidence>
<dbReference type="Gene3D" id="1.20.1500.10">
    <property type="entry name" value="YheA/YmcA-like"/>
    <property type="match status" value="1"/>
</dbReference>
<dbReference type="InterPro" id="IPR016783">
    <property type="entry name" value="Biofilm_formation_YmcA"/>
</dbReference>
<proteinExistence type="predicted"/>
<dbReference type="InterPro" id="IPR010368">
    <property type="entry name" value="Com_YlbF"/>
</dbReference>
<reference evidence="1 2" key="1">
    <citation type="submission" date="2018-05" db="EMBL/GenBank/DDBJ databases">
        <title>Genomic Encyclopedia of Type Strains, Phase IV (KMG-IV): sequencing the most valuable type-strain genomes for metagenomic binning, comparative biology and taxonomic classification.</title>
        <authorList>
            <person name="Goeker M."/>
        </authorList>
    </citation>
    <scope>NUCLEOTIDE SEQUENCE [LARGE SCALE GENOMIC DNA]</scope>
    <source>
        <strain evidence="1 2">DSM 22440</strain>
    </source>
</reference>
<sequence>MAYSNEDVLNKATEVAKSLEELEEVQTFKALKARLDQNQKVKDKISAIKQLQKQAVNLQAYGKTNAVKALDVEIDQIQAEIDQLPIVEEFKSNQVVVNDILKQMIASIDHQVNRVPE</sequence>
<dbReference type="Proteomes" id="UP000247922">
    <property type="component" value="Unassembled WGS sequence"/>
</dbReference>
<evidence type="ECO:0000313" key="1">
    <source>
        <dbReference type="EMBL" id="PXW92461.1"/>
    </source>
</evidence>
<dbReference type="PIRSF" id="PIRSF021287">
    <property type="entry name" value="Biofilm_formation_YmcA"/>
    <property type="match status" value="1"/>
</dbReference>
<dbReference type="PANTHER" id="PTHR38448">
    <property type="entry name" value="REGULATORY PROTEIN YLBF-RELATED"/>
    <property type="match status" value="1"/>
</dbReference>
<dbReference type="RefSeq" id="WP_110250347.1">
    <property type="nucleotide sequence ID" value="NZ_QJJR01000002.1"/>
</dbReference>
<dbReference type="PANTHER" id="PTHR38448:SF1">
    <property type="entry name" value="YLBF FAMILY REGULATOR"/>
    <property type="match status" value="1"/>
</dbReference>
<gene>
    <name evidence="1" type="ORF">DES38_10239</name>
</gene>
<organism evidence="1 2">
    <name type="scientific">Streptohalobacillus salinus</name>
    <dbReference type="NCBI Taxonomy" id="621096"/>
    <lineage>
        <taxon>Bacteria</taxon>
        <taxon>Bacillati</taxon>
        <taxon>Bacillota</taxon>
        <taxon>Bacilli</taxon>
        <taxon>Bacillales</taxon>
        <taxon>Bacillaceae</taxon>
        <taxon>Streptohalobacillus</taxon>
    </lineage>
</organism>
<dbReference type="InterPro" id="IPR052767">
    <property type="entry name" value="Bact_com_dev_regulator"/>
</dbReference>
<name>A0A2V3WGG1_9BACI</name>
<protein>
    <submittedName>
        <fullName evidence="1">Cell fate (Sporulation/competence/biofilm development) regulator YmcA (YheA/YmcA/DUF963 family)</fullName>
    </submittedName>
</protein>
<dbReference type="SUPFAM" id="SSF158622">
    <property type="entry name" value="YheA/YmcA-like"/>
    <property type="match status" value="1"/>
</dbReference>
<dbReference type="InterPro" id="IPR023378">
    <property type="entry name" value="YheA/YmcA-like_dom_sf"/>
</dbReference>
<comment type="caution">
    <text evidence="1">The sequence shown here is derived from an EMBL/GenBank/DDBJ whole genome shotgun (WGS) entry which is preliminary data.</text>
</comment>
<dbReference type="EMBL" id="QJJR01000002">
    <property type="protein sequence ID" value="PXW92461.1"/>
    <property type="molecule type" value="Genomic_DNA"/>
</dbReference>
<dbReference type="OrthoDB" id="2167788at2"/>
<keyword evidence="2" id="KW-1185">Reference proteome</keyword>
<dbReference type="AlphaFoldDB" id="A0A2V3WGG1"/>